<protein>
    <submittedName>
        <fullName evidence="1">Uncharacterized protein</fullName>
    </submittedName>
</protein>
<dbReference type="EMBL" id="KV441402">
    <property type="protein sequence ID" value="OAF56741.1"/>
    <property type="molecule type" value="Genomic_DNA"/>
</dbReference>
<dbReference type="GeneID" id="36290095"/>
<dbReference type="Proteomes" id="UP000077154">
    <property type="component" value="Unassembled WGS sequence"/>
</dbReference>
<dbReference type="AlphaFoldDB" id="A0A177A645"/>
<organism evidence="1">
    <name type="scientific">Pseudogymnoascus destructans</name>
    <dbReference type="NCBI Taxonomy" id="655981"/>
    <lineage>
        <taxon>Eukaryota</taxon>
        <taxon>Fungi</taxon>
        <taxon>Dikarya</taxon>
        <taxon>Ascomycota</taxon>
        <taxon>Pezizomycotina</taxon>
        <taxon>Leotiomycetes</taxon>
        <taxon>Thelebolales</taxon>
        <taxon>Thelebolaceae</taxon>
        <taxon>Pseudogymnoascus</taxon>
    </lineage>
</organism>
<accession>A0A177A645</accession>
<reference evidence="1" key="1">
    <citation type="submission" date="2016-03" db="EMBL/GenBank/DDBJ databases">
        <title>Updated assembly of Pseudogymnoascus destructans, the fungus causing white-nose syndrome of bats.</title>
        <authorList>
            <person name="Palmer J.M."/>
            <person name="Drees K.P."/>
            <person name="Foster J.T."/>
            <person name="Lindner D.L."/>
        </authorList>
    </citation>
    <scope>NUCLEOTIDE SEQUENCE [LARGE SCALE GENOMIC DNA]</scope>
    <source>
        <strain evidence="1">20631-21</strain>
    </source>
</reference>
<sequence>MIRESWNYEMIKPENFPNPFRLMVKGYIRKLRISKYETMDHTGCSTWRGFPVGYKPESMDQHTFRLEAVALIRRLQDPSLDWPQIAATGLFDIDYTTARPHLGRRLASKAARGP</sequence>
<name>A0A177A645_9PEZI</name>
<dbReference type="RefSeq" id="XP_024322033.1">
    <property type="nucleotide sequence ID" value="XM_024470625.1"/>
</dbReference>
<evidence type="ECO:0000313" key="1">
    <source>
        <dbReference type="EMBL" id="OAF56741.1"/>
    </source>
</evidence>
<proteinExistence type="predicted"/>
<gene>
    <name evidence="1" type="ORF">VC83_07045</name>
</gene>